<keyword evidence="4" id="KW-1185">Reference proteome</keyword>
<feature type="signal peptide" evidence="2">
    <location>
        <begin position="1"/>
        <end position="20"/>
    </location>
</feature>
<feature type="compositionally biased region" description="Low complexity" evidence="1">
    <location>
        <begin position="229"/>
        <end position="252"/>
    </location>
</feature>
<protein>
    <recommendedName>
        <fullName evidence="5">Prp 4 CRoW domain-containing protein</fullName>
    </recommendedName>
</protein>
<reference evidence="3" key="1">
    <citation type="submission" date="2022-07" db="EMBL/GenBank/DDBJ databases">
        <title>Genome Sequence of Xylaria arbuscula.</title>
        <authorList>
            <person name="Buettner E."/>
        </authorList>
    </citation>
    <scope>NUCLEOTIDE SEQUENCE</scope>
    <source>
        <strain evidence="3">VT107</strain>
    </source>
</reference>
<dbReference type="AlphaFoldDB" id="A0A9W8N3C7"/>
<feature type="compositionally biased region" description="Low complexity" evidence="1">
    <location>
        <begin position="138"/>
        <end position="178"/>
    </location>
</feature>
<evidence type="ECO:0000313" key="3">
    <source>
        <dbReference type="EMBL" id="KAJ3551587.1"/>
    </source>
</evidence>
<gene>
    <name evidence="3" type="ORF">NPX13_g11326</name>
</gene>
<name>A0A9W8N3C7_9PEZI</name>
<sequence>MICSTAYTFLVVGLASQMLAEPIHEPHQPSLARMSTRDIIGLSRRGVEGYSPTELLCGEGDTCAEACGKGFAKCDSKDHLTHCYNPSKKQECCPNGSGDSCDKGYFCSADEDNKTWCCPDGLSLKECAQKYDIPGALTSQSPSTTTSKTTTKATATKETSSKVSHTSTVSKETTTTKKSSTKETSTKESISTTTKVRKPESTETTESISTTKPSHHHPISKTKTETEESSTTTSTTTSSTIIAEETTSLITTPAVTAQTVASDPTTSATPAAATTSSVEQSGSGNHGPTGSLVLFIVGALVALV</sequence>
<accession>A0A9W8N3C7</accession>
<comment type="caution">
    <text evidence="3">The sequence shown here is derived from an EMBL/GenBank/DDBJ whole genome shotgun (WGS) entry which is preliminary data.</text>
</comment>
<organism evidence="3 4">
    <name type="scientific">Xylaria arbuscula</name>
    <dbReference type="NCBI Taxonomy" id="114810"/>
    <lineage>
        <taxon>Eukaryota</taxon>
        <taxon>Fungi</taxon>
        <taxon>Dikarya</taxon>
        <taxon>Ascomycota</taxon>
        <taxon>Pezizomycotina</taxon>
        <taxon>Sordariomycetes</taxon>
        <taxon>Xylariomycetidae</taxon>
        <taxon>Xylariales</taxon>
        <taxon>Xylariaceae</taxon>
        <taxon>Xylaria</taxon>
    </lineage>
</organism>
<feature type="compositionally biased region" description="Polar residues" evidence="1">
    <location>
        <begin position="278"/>
        <end position="287"/>
    </location>
</feature>
<proteinExistence type="predicted"/>
<evidence type="ECO:0000256" key="2">
    <source>
        <dbReference type="SAM" id="SignalP"/>
    </source>
</evidence>
<feature type="compositionally biased region" description="Low complexity" evidence="1">
    <location>
        <begin position="202"/>
        <end position="211"/>
    </location>
</feature>
<feature type="chain" id="PRO_5040943496" description="Prp 4 CRoW domain-containing protein" evidence="2">
    <location>
        <begin position="21"/>
        <end position="304"/>
    </location>
</feature>
<keyword evidence="2" id="KW-0732">Signal</keyword>
<dbReference type="VEuPathDB" id="FungiDB:F4678DRAFT_343512"/>
<feature type="region of interest" description="Disordered" evidence="1">
    <location>
        <begin position="136"/>
        <end position="287"/>
    </location>
</feature>
<evidence type="ECO:0000256" key="1">
    <source>
        <dbReference type="SAM" id="MobiDB-lite"/>
    </source>
</evidence>
<evidence type="ECO:0000313" key="4">
    <source>
        <dbReference type="Proteomes" id="UP001148614"/>
    </source>
</evidence>
<dbReference type="EMBL" id="JANPWZ010003704">
    <property type="protein sequence ID" value="KAJ3551587.1"/>
    <property type="molecule type" value="Genomic_DNA"/>
</dbReference>
<dbReference type="Proteomes" id="UP001148614">
    <property type="component" value="Unassembled WGS sequence"/>
</dbReference>
<evidence type="ECO:0008006" key="5">
    <source>
        <dbReference type="Google" id="ProtNLM"/>
    </source>
</evidence>
<feature type="compositionally biased region" description="Low complexity" evidence="1">
    <location>
        <begin position="261"/>
        <end position="277"/>
    </location>
</feature>